<dbReference type="CDD" id="cd00383">
    <property type="entry name" value="trans_reg_C"/>
    <property type="match status" value="1"/>
</dbReference>
<dbReference type="PANTHER" id="PTHR48111:SF67">
    <property type="entry name" value="TRANSCRIPTIONAL REGULATORY PROTEIN TCTD"/>
    <property type="match status" value="1"/>
</dbReference>
<name>A0A071MPU6_9BURK</name>
<dbReference type="Gene3D" id="1.10.10.10">
    <property type="entry name" value="Winged helix-like DNA-binding domain superfamily/Winged helix DNA-binding domain"/>
    <property type="match status" value="1"/>
</dbReference>
<sequence>MRILVVEDDAEIGAAIRNRLARLGHAVDLETDGATAHGLLRVERFDLVVLDANLPGMDGFTVLRHLRASGSTTPVLLVTARSAIDDRVSGLGLGADDYLVKPFDYRELDARVQALLRRNSGHANDVLTLGGLVIDRSSRLAELDGQPLSLSRQEFALLEILASRPQRIFSKDELLNQLFSFGNEPTTNAVEQYVTRVRKKLQGSSVEIRTARGMGYQIAAH</sequence>
<dbReference type="EMBL" id="CABWIK020000010">
    <property type="protein sequence ID" value="CAB3966481.1"/>
    <property type="molecule type" value="Genomic_DNA"/>
</dbReference>
<dbReference type="GO" id="GO:0006355">
    <property type="term" value="P:regulation of DNA-templated transcription"/>
    <property type="evidence" value="ECO:0007669"/>
    <property type="project" value="InterPro"/>
</dbReference>
<dbReference type="SMART" id="SM00862">
    <property type="entry name" value="Trans_reg_C"/>
    <property type="match status" value="1"/>
</dbReference>
<dbReference type="SUPFAM" id="SSF52172">
    <property type="entry name" value="CheY-like"/>
    <property type="match status" value="1"/>
</dbReference>
<dbReference type="GO" id="GO:0005829">
    <property type="term" value="C:cytosol"/>
    <property type="evidence" value="ECO:0007669"/>
    <property type="project" value="TreeGrafter"/>
</dbReference>
<dbReference type="PROSITE" id="PS50110">
    <property type="entry name" value="RESPONSE_REGULATORY"/>
    <property type="match status" value="1"/>
</dbReference>
<feature type="domain" description="Response regulatory" evidence="8">
    <location>
        <begin position="2"/>
        <end position="116"/>
    </location>
</feature>
<dbReference type="Gene3D" id="6.10.250.690">
    <property type="match status" value="1"/>
</dbReference>
<keyword evidence="1 6" id="KW-0597">Phosphoprotein</keyword>
<dbReference type="Pfam" id="PF00072">
    <property type="entry name" value="Response_reg"/>
    <property type="match status" value="1"/>
</dbReference>
<feature type="DNA-binding region" description="OmpR/PhoB-type" evidence="7">
    <location>
        <begin position="124"/>
        <end position="220"/>
    </location>
</feature>
<dbReference type="InterPro" id="IPR039420">
    <property type="entry name" value="WalR-like"/>
</dbReference>
<feature type="modified residue" description="4-aspartylphosphate" evidence="6">
    <location>
        <position position="51"/>
    </location>
</feature>
<evidence type="ECO:0000256" key="7">
    <source>
        <dbReference type="PROSITE-ProRule" id="PRU01091"/>
    </source>
</evidence>
<evidence type="ECO:0000256" key="6">
    <source>
        <dbReference type="PROSITE-ProRule" id="PRU00169"/>
    </source>
</evidence>
<keyword evidence="2" id="KW-0902">Two-component regulatory system</keyword>
<evidence type="ECO:0000259" key="9">
    <source>
        <dbReference type="PROSITE" id="PS51755"/>
    </source>
</evidence>
<protein>
    <submittedName>
        <fullName evidence="11">Chemotaxis protein CheY</fullName>
    </submittedName>
    <submittedName>
        <fullName evidence="10">Two-component system response regulator</fullName>
    </submittedName>
</protein>
<gene>
    <name evidence="10" type="ORF">BCO9919_02314</name>
    <name evidence="11" type="ORF">DT99_15330</name>
</gene>
<dbReference type="AlphaFoldDB" id="A0A071MPU6"/>
<evidence type="ECO:0000256" key="4">
    <source>
        <dbReference type="ARBA" id="ARBA00023125"/>
    </source>
</evidence>
<dbReference type="GO" id="GO:0000976">
    <property type="term" value="F:transcription cis-regulatory region binding"/>
    <property type="evidence" value="ECO:0007669"/>
    <property type="project" value="TreeGrafter"/>
</dbReference>
<dbReference type="GO" id="GO:0032993">
    <property type="term" value="C:protein-DNA complex"/>
    <property type="evidence" value="ECO:0007669"/>
    <property type="project" value="TreeGrafter"/>
</dbReference>
<reference evidence="10 12" key="2">
    <citation type="submission" date="2020-04" db="EMBL/GenBank/DDBJ databases">
        <authorList>
            <person name="Depoorter E."/>
        </authorList>
    </citation>
    <scope>NUCLEOTIDE SEQUENCE [LARGE SCALE GENOMIC DNA]</scope>
    <source>
        <strain evidence="10 12">BCC0132</strain>
    </source>
</reference>
<dbReference type="PROSITE" id="PS51755">
    <property type="entry name" value="OMPR_PHOB"/>
    <property type="match status" value="1"/>
</dbReference>
<dbReference type="GO" id="GO:0000156">
    <property type="term" value="F:phosphorelay response regulator activity"/>
    <property type="evidence" value="ECO:0007669"/>
    <property type="project" value="TreeGrafter"/>
</dbReference>
<accession>A0A071MPU6</accession>
<dbReference type="PANTHER" id="PTHR48111">
    <property type="entry name" value="REGULATOR OF RPOS"/>
    <property type="match status" value="1"/>
</dbReference>
<evidence type="ECO:0000256" key="3">
    <source>
        <dbReference type="ARBA" id="ARBA00023015"/>
    </source>
</evidence>
<evidence type="ECO:0000313" key="11">
    <source>
        <dbReference type="EMBL" id="KEA58526.1"/>
    </source>
</evidence>
<evidence type="ECO:0000313" key="10">
    <source>
        <dbReference type="EMBL" id="CAB3966481.1"/>
    </source>
</evidence>
<dbReference type="InterPro" id="IPR001867">
    <property type="entry name" value="OmpR/PhoB-type_DNA-bd"/>
</dbReference>
<evidence type="ECO:0000259" key="8">
    <source>
        <dbReference type="PROSITE" id="PS50110"/>
    </source>
</evidence>
<dbReference type="OrthoDB" id="9802426at2"/>
<dbReference type="FunFam" id="3.40.50.2300:FF:000002">
    <property type="entry name" value="DNA-binding response regulator PhoP"/>
    <property type="match status" value="1"/>
</dbReference>
<dbReference type="InterPro" id="IPR036388">
    <property type="entry name" value="WH-like_DNA-bd_sf"/>
</dbReference>
<dbReference type="Proteomes" id="UP000494322">
    <property type="component" value="Unassembled WGS sequence"/>
</dbReference>
<dbReference type="InterPro" id="IPR001789">
    <property type="entry name" value="Sig_transdc_resp-reg_receiver"/>
</dbReference>
<keyword evidence="3" id="KW-0805">Transcription regulation</keyword>
<dbReference type="Gene3D" id="3.40.50.2300">
    <property type="match status" value="1"/>
</dbReference>
<dbReference type="CDD" id="cd17624">
    <property type="entry name" value="REC_OmpR_PmrA-like"/>
    <property type="match status" value="1"/>
</dbReference>
<dbReference type="Pfam" id="PF00486">
    <property type="entry name" value="Trans_reg_C"/>
    <property type="match status" value="1"/>
</dbReference>
<feature type="domain" description="OmpR/PhoB-type" evidence="9">
    <location>
        <begin position="124"/>
        <end position="220"/>
    </location>
</feature>
<keyword evidence="5" id="KW-0804">Transcription</keyword>
<keyword evidence="4 7" id="KW-0238">DNA-binding</keyword>
<dbReference type="EMBL" id="JJOA01000013">
    <property type="protein sequence ID" value="KEA58526.1"/>
    <property type="molecule type" value="Genomic_DNA"/>
</dbReference>
<evidence type="ECO:0000313" key="12">
    <source>
        <dbReference type="Proteomes" id="UP000494322"/>
    </source>
</evidence>
<evidence type="ECO:0000256" key="1">
    <source>
        <dbReference type="ARBA" id="ARBA00022553"/>
    </source>
</evidence>
<dbReference type="GeneID" id="62014029"/>
<proteinExistence type="predicted"/>
<dbReference type="SMART" id="SM00448">
    <property type="entry name" value="REC"/>
    <property type="match status" value="1"/>
</dbReference>
<dbReference type="InterPro" id="IPR011006">
    <property type="entry name" value="CheY-like_superfamily"/>
</dbReference>
<evidence type="ECO:0000256" key="2">
    <source>
        <dbReference type="ARBA" id="ARBA00023012"/>
    </source>
</evidence>
<dbReference type="RefSeq" id="WP_034188331.1">
    <property type="nucleotide sequence ID" value="NZ_CABWIK020000010.1"/>
</dbReference>
<evidence type="ECO:0000256" key="5">
    <source>
        <dbReference type="ARBA" id="ARBA00023163"/>
    </source>
</evidence>
<organism evidence="11">
    <name type="scientific">Burkholderia cenocepacia</name>
    <dbReference type="NCBI Taxonomy" id="95486"/>
    <lineage>
        <taxon>Bacteria</taxon>
        <taxon>Pseudomonadati</taxon>
        <taxon>Pseudomonadota</taxon>
        <taxon>Betaproteobacteria</taxon>
        <taxon>Burkholderiales</taxon>
        <taxon>Burkholderiaceae</taxon>
        <taxon>Burkholderia</taxon>
        <taxon>Burkholderia cepacia complex</taxon>
    </lineage>
</organism>
<reference evidence="11" key="1">
    <citation type="submission" date="2014-04" db="EMBL/GenBank/DDBJ databases">
        <title>In planta biocontrol of soil-borne Fusarium wilt of banana through a plant endophytic bacterium, Burkholderia cenocepacia 869T2.</title>
        <authorList>
            <person name="Ho Y.-N."/>
            <person name="Chiang H.-M."/>
            <person name="Chao C.-P."/>
            <person name="Su C.-C."/>
            <person name="Hsu H.-F."/>
            <person name="Guo C.-T."/>
            <person name="Hsieh J.-L."/>
            <person name="Huang C.-C."/>
        </authorList>
    </citation>
    <scope>NUCLEOTIDE SEQUENCE [LARGE SCALE GENOMIC DNA]</scope>
    <source>
        <strain evidence="11">869T2</strain>
    </source>
</reference>